<evidence type="ECO:0000256" key="8">
    <source>
        <dbReference type="ARBA" id="ARBA00050776"/>
    </source>
</evidence>
<evidence type="ECO:0000259" key="9">
    <source>
        <dbReference type="Pfam" id="PF00266"/>
    </source>
</evidence>
<keyword evidence="4" id="KW-0479">Metal-binding</keyword>
<accession>A0A1R4H0U4</accession>
<dbReference type="GO" id="GO:0051536">
    <property type="term" value="F:iron-sulfur cluster binding"/>
    <property type="evidence" value="ECO:0007669"/>
    <property type="project" value="UniProtKB-KW"/>
</dbReference>
<dbReference type="Pfam" id="PF00266">
    <property type="entry name" value="Aminotran_5"/>
    <property type="match status" value="1"/>
</dbReference>
<evidence type="ECO:0000256" key="3">
    <source>
        <dbReference type="ARBA" id="ARBA00022679"/>
    </source>
</evidence>
<proteinExistence type="inferred from homology"/>
<dbReference type="EMBL" id="FUKJ01000022">
    <property type="protein sequence ID" value="SJM89469.1"/>
    <property type="molecule type" value="Genomic_DNA"/>
</dbReference>
<dbReference type="PANTHER" id="PTHR11601:SF34">
    <property type="entry name" value="CYSTEINE DESULFURASE"/>
    <property type="match status" value="1"/>
</dbReference>
<dbReference type="Gene3D" id="1.10.260.50">
    <property type="match status" value="1"/>
</dbReference>
<dbReference type="SUPFAM" id="SSF53383">
    <property type="entry name" value="PLP-dependent transferases"/>
    <property type="match status" value="1"/>
</dbReference>
<evidence type="ECO:0000256" key="1">
    <source>
        <dbReference type="ARBA" id="ARBA00001933"/>
    </source>
</evidence>
<dbReference type="InterPro" id="IPR000192">
    <property type="entry name" value="Aminotrans_V_dom"/>
</dbReference>
<dbReference type="GO" id="GO:0046872">
    <property type="term" value="F:metal ion binding"/>
    <property type="evidence" value="ECO:0007669"/>
    <property type="project" value="UniProtKB-KW"/>
</dbReference>
<dbReference type="RefSeq" id="WP_087145646.1">
    <property type="nucleotide sequence ID" value="NZ_FUKJ01000022.1"/>
</dbReference>
<feature type="domain" description="Aminotransferase class V" evidence="9">
    <location>
        <begin position="2"/>
        <end position="356"/>
    </location>
</feature>
<keyword evidence="5" id="KW-0663">Pyridoxal phosphate</keyword>
<dbReference type="AlphaFoldDB" id="A0A1R4H0U4"/>
<organism evidence="10 11">
    <name type="scientific">Crenothrix polyspora</name>
    <dbReference type="NCBI Taxonomy" id="360316"/>
    <lineage>
        <taxon>Bacteria</taxon>
        <taxon>Pseudomonadati</taxon>
        <taxon>Pseudomonadota</taxon>
        <taxon>Gammaproteobacteria</taxon>
        <taxon>Methylococcales</taxon>
        <taxon>Crenotrichaceae</taxon>
        <taxon>Crenothrix</taxon>
    </lineage>
</organism>
<dbReference type="Gene3D" id="3.90.1150.10">
    <property type="entry name" value="Aspartate Aminotransferase, domain 1"/>
    <property type="match status" value="1"/>
</dbReference>
<evidence type="ECO:0000256" key="7">
    <source>
        <dbReference type="ARBA" id="ARBA00023014"/>
    </source>
</evidence>
<gene>
    <name evidence="10" type="primary">nifS</name>
    <name evidence="10" type="ORF">CRENPOLYSF2_1180001</name>
</gene>
<dbReference type="InterPro" id="IPR015424">
    <property type="entry name" value="PyrdxlP-dep_Trfase"/>
</dbReference>
<dbReference type="InterPro" id="IPR016454">
    <property type="entry name" value="Cysteine_dSase"/>
</dbReference>
<evidence type="ECO:0000256" key="6">
    <source>
        <dbReference type="ARBA" id="ARBA00023004"/>
    </source>
</evidence>
<dbReference type="OrthoDB" id="9808002at2"/>
<comment type="catalytic activity">
    <reaction evidence="8">
        <text>(sulfur carrier)-H + L-cysteine = (sulfur carrier)-SH + L-alanine</text>
        <dbReference type="Rhea" id="RHEA:43892"/>
        <dbReference type="Rhea" id="RHEA-COMP:14737"/>
        <dbReference type="Rhea" id="RHEA-COMP:14739"/>
        <dbReference type="ChEBI" id="CHEBI:29917"/>
        <dbReference type="ChEBI" id="CHEBI:35235"/>
        <dbReference type="ChEBI" id="CHEBI:57972"/>
        <dbReference type="ChEBI" id="CHEBI:64428"/>
        <dbReference type="EC" id="2.8.1.7"/>
    </reaction>
</comment>
<dbReference type="InterPro" id="IPR015422">
    <property type="entry name" value="PyrdxlP-dep_Trfase_small"/>
</dbReference>
<evidence type="ECO:0000256" key="5">
    <source>
        <dbReference type="ARBA" id="ARBA00022898"/>
    </source>
</evidence>
<dbReference type="Gene3D" id="3.40.640.10">
    <property type="entry name" value="Type I PLP-dependent aspartate aminotransferase-like (Major domain)"/>
    <property type="match status" value="1"/>
</dbReference>
<dbReference type="GO" id="GO:0031071">
    <property type="term" value="F:cysteine desulfurase activity"/>
    <property type="evidence" value="ECO:0007669"/>
    <property type="project" value="UniProtKB-EC"/>
</dbReference>
<dbReference type="PIRSF" id="PIRSF005572">
    <property type="entry name" value="NifS"/>
    <property type="match status" value="1"/>
</dbReference>
<comment type="similarity">
    <text evidence="2">Belongs to the class-V pyridoxal-phosphate-dependent aminotransferase family. NifS/IscS subfamily.</text>
</comment>
<evidence type="ECO:0000256" key="4">
    <source>
        <dbReference type="ARBA" id="ARBA00022723"/>
    </source>
</evidence>
<evidence type="ECO:0000313" key="11">
    <source>
        <dbReference type="Proteomes" id="UP000195442"/>
    </source>
</evidence>
<dbReference type="EC" id="2.8.1.7" evidence="10"/>
<keyword evidence="6" id="KW-0408">Iron</keyword>
<dbReference type="Proteomes" id="UP000195442">
    <property type="component" value="Unassembled WGS sequence"/>
</dbReference>
<sequence>MIYLDHNATTPIHPDVLEAMLPFLGAFYGNPSSLYRHGRLTRSAIDTARNQVATLVNAQASQIIFTSGGTEANNLALQSAPPLGKLAISAIEHPSVSEPAADLKRKGYDLTVIEVDNNGLLSQAAIDKVIANRPDFVSIMLANNETGVIQDVVHYAGQFAAIGALVHTDAVQALGKIPVNFEQLGVQLMTLSSHKLYGPKGCGALIFAKGSSITPMLLGGGQEQGYRAGTENVAAIVGFGKAAELAHAELVFRNEHLSQLRTLLESQLLSIPSLTIFAQHTQRLPNTVQFGIEGMDGEMLLMKLDQKGIAVSSGSACASGGSAPSPVLLAMGVEASLAKSALRISLGLNNTKAEILEFITVLKSLINPA</sequence>
<evidence type="ECO:0000313" key="10">
    <source>
        <dbReference type="EMBL" id="SJM89469.1"/>
    </source>
</evidence>
<dbReference type="PANTHER" id="PTHR11601">
    <property type="entry name" value="CYSTEINE DESULFURYLASE FAMILY MEMBER"/>
    <property type="match status" value="1"/>
</dbReference>
<keyword evidence="11" id="KW-1185">Reference proteome</keyword>
<comment type="cofactor">
    <cofactor evidence="1">
        <name>pyridoxal 5'-phosphate</name>
        <dbReference type="ChEBI" id="CHEBI:597326"/>
    </cofactor>
</comment>
<protein>
    <submittedName>
        <fullName evidence="10">Cysteine desulfurase</fullName>
        <ecNumber evidence="10">2.8.1.7</ecNumber>
    </submittedName>
</protein>
<keyword evidence="3 10" id="KW-0808">Transferase</keyword>
<evidence type="ECO:0000256" key="2">
    <source>
        <dbReference type="ARBA" id="ARBA00006490"/>
    </source>
</evidence>
<reference evidence="11" key="1">
    <citation type="submission" date="2017-02" db="EMBL/GenBank/DDBJ databases">
        <authorList>
            <person name="Daims H."/>
        </authorList>
    </citation>
    <scope>NUCLEOTIDE SEQUENCE [LARGE SCALE GENOMIC DNA]</scope>
</reference>
<name>A0A1R4H0U4_9GAMM</name>
<dbReference type="InterPro" id="IPR015421">
    <property type="entry name" value="PyrdxlP-dep_Trfase_major"/>
</dbReference>
<keyword evidence="7" id="KW-0411">Iron-sulfur</keyword>